<dbReference type="Gene3D" id="1.10.10.10">
    <property type="entry name" value="Winged helix-like DNA-binding domain superfamily/Winged helix DNA-binding domain"/>
    <property type="match status" value="1"/>
</dbReference>
<dbReference type="Gene3D" id="1.20.120.530">
    <property type="entry name" value="GntR ligand-binding domain-like"/>
    <property type="match status" value="1"/>
</dbReference>
<evidence type="ECO:0000256" key="3">
    <source>
        <dbReference type="ARBA" id="ARBA00023163"/>
    </source>
</evidence>
<feature type="domain" description="HTH gntR-type" evidence="4">
    <location>
        <begin position="52"/>
        <end position="119"/>
    </location>
</feature>
<proteinExistence type="predicted"/>
<dbReference type="Proteomes" id="UP000634229">
    <property type="component" value="Unassembled WGS sequence"/>
</dbReference>
<keyword evidence="1" id="KW-0805">Transcription regulation</keyword>
<dbReference type="Pfam" id="PF07729">
    <property type="entry name" value="FCD"/>
    <property type="match status" value="1"/>
</dbReference>
<keyword evidence="6" id="KW-1185">Reference proteome</keyword>
<protein>
    <submittedName>
        <fullName evidence="5">GntR family transcriptional regulator</fullName>
    </submittedName>
</protein>
<name>A0ABS1NKI5_9ACTN</name>
<reference evidence="5 6" key="1">
    <citation type="submission" date="2021-01" db="EMBL/GenBank/DDBJ databases">
        <title>WGS of actinomycetes isolated from Thailand.</title>
        <authorList>
            <person name="Thawai C."/>
        </authorList>
    </citation>
    <scope>NUCLEOTIDE SEQUENCE [LARGE SCALE GENOMIC DNA]</scope>
    <source>
        <strain evidence="5 6">CA1R205</strain>
    </source>
</reference>
<dbReference type="Pfam" id="PF00392">
    <property type="entry name" value="GntR"/>
    <property type="match status" value="1"/>
</dbReference>
<evidence type="ECO:0000313" key="6">
    <source>
        <dbReference type="Proteomes" id="UP000634229"/>
    </source>
</evidence>
<dbReference type="PROSITE" id="PS50949">
    <property type="entry name" value="HTH_GNTR"/>
    <property type="match status" value="1"/>
</dbReference>
<dbReference type="EMBL" id="JAERRF010000019">
    <property type="protein sequence ID" value="MBL1100470.1"/>
    <property type="molecule type" value="Genomic_DNA"/>
</dbReference>
<evidence type="ECO:0000259" key="4">
    <source>
        <dbReference type="PROSITE" id="PS50949"/>
    </source>
</evidence>
<dbReference type="CDD" id="cd07377">
    <property type="entry name" value="WHTH_GntR"/>
    <property type="match status" value="1"/>
</dbReference>
<sequence length="292" mass="31801">MHSGPPSEIPSFWNRVVERPAIGCVSLGLRRRFDSGGPEVNGDATAIPGGRRISAHAVCTAIRDDIVSGVHPPGSRLTEELLARRYGVSRVPVREALRTLESEGFVTTRRHAGACVAQPSEREVADLLDIRGLLEPLGAARAAQRRTEAHLKVLRGLVRLGQERARRGSLGELRPLDDWFHETLAQASDSPSLAVLLVQVRRKIAWVYAADPARQPERPVRGAADRSDPAARAVESWAEHGALVDAVARGDADRARILATVHTERALSAFRLRRPAQVRTSKHSVNTASGRN</sequence>
<accession>A0ABS1NKI5</accession>
<dbReference type="InterPro" id="IPR011711">
    <property type="entry name" value="GntR_C"/>
</dbReference>
<evidence type="ECO:0000256" key="2">
    <source>
        <dbReference type="ARBA" id="ARBA00023125"/>
    </source>
</evidence>
<dbReference type="InterPro" id="IPR008920">
    <property type="entry name" value="TF_FadR/GntR_C"/>
</dbReference>
<dbReference type="InterPro" id="IPR036388">
    <property type="entry name" value="WH-like_DNA-bd_sf"/>
</dbReference>
<dbReference type="SMART" id="SM00345">
    <property type="entry name" value="HTH_GNTR"/>
    <property type="match status" value="1"/>
</dbReference>
<organism evidence="5 6">
    <name type="scientific">Streptomyces coffeae</name>
    <dbReference type="NCBI Taxonomy" id="621382"/>
    <lineage>
        <taxon>Bacteria</taxon>
        <taxon>Bacillati</taxon>
        <taxon>Actinomycetota</taxon>
        <taxon>Actinomycetes</taxon>
        <taxon>Kitasatosporales</taxon>
        <taxon>Streptomycetaceae</taxon>
        <taxon>Streptomyces</taxon>
    </lineage>
</organism>
<dbReference type="PANTHER" id="PTHR43537:SF24">
    <property type="entry name" value="GLUCONATE OPERON TRANSCRIPTIONAL REPRESSOR"/>
    <property type="match status" value="1"/>
</dbReference>
<comment type="caution">
    <text evidence="5">The sequence shown here is derived from an EMBL/GenBank/DDBJ whole genome shotgun (WGS) entry which is preliminary data.</text>
</comment>
<keyword evidence="3" id="KW-0804">Transcription</keyword>
<dbReference type="SMART" id="SM00895">
    <property type="entry name" value="FCD"/>
    <property type="match status" value="1"/>
</dbReference>
<keyword evidence="2" id="KW-0238">DNA-binding</keyword>
<dbReference type="InterPro" id="IPR036390">
    <property type="entry name" value="WH_DNA-bd_sf"/>
</dbReference>
<dbReference type="InterPro" id="IPR000524">
    <property type="entry name" value="Tscrpt_reg_HTH_GntR"/>
</dbReference>
<dbReference type="SUPFAM" id="SSF48008">
    <property type="entry name" value="GntR ligand-binding domain-like"/>
    <property type="match status" value="1"/>
</dbReference>
<evidence type="ECO:0000256" key="1">
    <source>
        <dbReference type="ARBA" id="ARBA00023015"/>
    </source>
</evidence>
<dbReference type="PANTHER" id="PTHR43537">
    <property type="entry name" value="TRANSCRIPTIONAL REGULATOR, GNTR FAMILY"/>
    <property type="match status" value="1"/>
</dbReference>
<gene>
    <name evidence="5" type="ORF">JK363_28085</name>
</gene>
<dbReference type="PRINTS" id="PR00035">
    <property type="entry name" value="HTHGNTR"/>
</dbReference>
<dbReference type="SUPFAM" id="SSF46785">
    <property type="entry name" value="Winged helix' DNA-binding domain"/>
    <property type="match status" value="1"/>
</dbReference>
<evidence type="ECO:0000313" key="5">
    <source>
        <dbReference type="EMBL" id="MBL1100470.1"/>
    </source>
</evidence>